<dbReference type="Pfam" id="PF00582">
    <property type="entry name" value="Usp"/>
    <property type="match status" value="1"/>
</dbReference>
<dbReference type="Gene3D" id="3.40.50.620">
    <property type="entry name" value="HUPs"/>
    <property type="match status" value="1"/>
</dbReference>
<accession>A0AAJ2UPJ8</accession>
<feature type="domain" description="UspA" evidence="2">
    <location>
        <begin position="39"/>
        <end position="171"/>
    </location>
</feature>
<dbReference type="AlphaFoldDB" id="A0AAJ2UPJ8"/>
<evidence type="ECO:0000313" key="4">
    <source>
        <dbReference type="Proteomes" id="UP001273589"/>
    </source>
</evidence>
<name>A0AAJ2UPJ8_9ACTN</name>
<evidence type="ECO:0000259" key="2">
    <source>
        <dbReference type="Pfam" id="PF00582"/>
    </source>
</evidence>
<dbReference type="InterPro" id="IPR006016">
    <property type="entry name" value="UspA"/>
</dbReference>
<feature type="region of interest" description="Disordered" evidence="1">
    <location>
        <begin position="1"/>
        <end position="28"/>
    </location>
</feature>
<evidence type="ECO:0000256" key="1">
    <source>
        <dbReference type="SAM" id="MobiDB-lite"/>
    </source>
</evidence>
<reference evidence="3" key="1">
    <citation type="journal article" date="2023" name="Microb. Genom.">
        <title>Mesoterricola silvestris gen. nov., sp. nov., Mesoterricola sediminis sp. nov., Geothrix oryzae sp. nov., Geothrix edaphica sp. nov., Geothrix rubra sp. nov., and Geothrix limicola sp. nov., six novel members of Acidobacteriota isolated from soils.</title>
        <authorList>
            <person name="Weisberg A.J."/>
            <person name="Pearce E."/>
            <person name="Kramer C.G."/>
            <person name="Chang J.H."/>
            <person name="Clarke C.R."/>
        </authorList>
    </citation>
    <scope>NUCLEOTIDE SEQUENCE</scope>
    <source>
        <strain evidence="3">ND06-05F</strain>
    </source>
</reference>
<evidence type="ECO:0000313" key="3">
    <source>
        <dbReference type="EMBL" id="MDX3133646.1"/>
    </source>
</evidence>
<comment type="caution">
    <text evidence="3">The sequence shown here is derived from an EMBL/GenBank/DDBJ whole genome shotgun (WGS) entry which is preliminary data.</text>
</comment>
<proteinExistence type="predicted"/>
<dbReference type="InterPro" id="IPR014729">
    <property type="entry name" value="Rossmann-like_a/b/a_fold"/>
</dbReference>
<sequence length="177" mass="18996">MPTGPTAREGCGRASRRQGLNGPSRTVEAVPRGTYRSAKITLGVDARDPAAGAVGFAFDSARTRKALLHAVHAWSLPSHAAEWPFAVPEKDRATWEDQEVQLLADVLRPWREKYPEVPVLEDVVLLTPVRALLHHSAGAALVVVGAKPGMWWGETAGALLRAASCPVAVVPRRSTAQ</sequence>
<dbReference type="Proteomes" id="UP001273589">
    <property type="component" value="Unassembled WGS sequence"/>
</dbReference>
<dbReference type="RefSeq" id="WP_319695360.1">
    <property type="nucleotide sequence ID" value="NZ_JARAWN010000222.1"/>
</dbReference>
<dbReference type="EMBL" id="JARAWN010000222">
    <property type="protein sequence ID" value="MDX3133646.1"/>
    <property type="molecule type" value="Genomic_DNA"/>
</dbReference>
<gene>
    <name evidence="3" type="ORF">PV367_28590</name>
</gene>
<protein>
    <submittedName>
        <fullName evidence="3">Universal stress protein</fullName>
    </submittedName>
</protein>
<organism evidence="3 4">
    <name type="scientific">Streptomyces europaeiscabiei</name>
    <dbReference type="NCBI Taxonomy" id="146819"/>
    <lineage>
        <taxon>Bacteria</taxon>
        <taxon>Bacillati</taxon>
        <taxon>Actinomycetota</taxon>
        <taxon>Actinomycetes</taxon>
        <taxon>Kitasatosporales</taxon>
        <taxon>Streptomycetaceae</taxon>
        <taxon>Streptomyces</taxon>
    </lineage>
</organism>
<dbReference type="SUPFAM" id="SSF52402">
    <property type="entry name" value="Adenine nucleotide alpha hydrolases-like"/>
    <property type="match status" value="1"/>
</dbReference>